<feature type="transmembrane region" description="Helical" evidence="2">
    <location>
        <begin position="608"/>
        <end position="631"/>
    </location>
</feature>
<reference evidence="3 4" key="1">
    <citation type="submission" date="2019-05" db="EMBL/GenBank/DDBJ databases">
        <title>Sporisorium graminicola CBS 10092 draft sequencing and annotation.</title>
        <authorList>
            <person name="Solano-Gonzalez S."/>
            <person name="Caddick M.X."/>
            <person name="Darby A."/>
        </authorList>
    </citation>
    <scope>NUCLEOTIDE SEQUENCE [LARGE SCALE GENOMIC DNA]</scope>
    <source>
        <strain evidence="3 4">CBS 10092</strain>
    </source>
</reference>
<feature type="compositionally biased region" description="Polar residues" evidence="1">
    <location>
        <begin position="47"/>
        <end position="74"/>
    </location>
</feature>
<dbReference type="AlphaFoldDB" id="A0A4U7KVL6"/>
<feature type="compositionally biased region" description="Basic residues" evidence="1">
    <location>
        <begin position="472"/>
        <end position="482"/>
    </location>
</feature>
<dbReference type="PANTHER" id="PTHR37402">
    <property type="entry name" value="GRAM DOMAIN-CONTAINING PROTEIN 4"/>
    <property type="match status" value="1"/>
</dbReference>
<dbReference type="RefSeq" id="XP_029739413.1">
    <property type="nucleotide sequence ID" value="XM_029884703.1"/>
</dbReference>
<dbReference type="PANTHER" id="PTHR37402:SF1">
    <property type="entry name" value="GRAM DOMAIN-CONTAINING PROTEIN 4"/>
    <property type="match status" value="1"/>
</dbReference>
<feature type="compositionally biased region" description="Basic residues" evidence="1">
    <location>
        <begin position="91"/>
        <end position="105"/>
    </location>
</feature>
<feature type="compositionally biased region" description="Polar residues" evidence="1">
    <location>
        <begin position="424"/>
        <end position="433"/>
    </location>
</feature>
<dbReference type="GO" id="GO:0006915">
    <property type="term" value="P:apoptotic process"/>
    <property type="evidence" value="ECO:0007669"/>
    <property type="project" value="InterPro"/>
</dbReference>
<comment type="caution">
    <text evidence="3">The sequence shown here is derived from an EMBL/GenBank/DDBJ whole genome shotgun (WGS) entry which is preliminary data.</text>
</comment>
<keyword evidence="2" id="KW-1133">Transmembrane helix</keyword>
<evidence type="ECO:0000256" key="1">
    <source>
        <dbReference type="SAM" id="MobiDB-lite"/>
    </source>
</evidence>
<organism evidence="3 4">
    <name type="scientific">Sporisorium graminicola</name>
    <dbReference type="NCBI Taxonomy" id="280036"/>
    <lineage>
        <taxon>Eukaryota</taxon>
        <taxon>Fungi</taxon>
        <taxon>Dikarya</taxon>
        <taxon>Basidiomycota</taxon>
        <taxon>Ustilaginomycotina</taxon>
        <taxon>Ustilaginomycetes</taxon>
        <taxon>Ustilaginales</taxon>
        <taxon>Ustilaginaceae</taxon>
        <taxon>Sporisorium</taxon>
    </lineage>
</organism>
<evidence type="ECO:0008006" key="5">
    <source>
        <dbReference type="Google" id="ProtNLM"/>
    </source>
</evidence>
<feature type="transmembrane region" description="Helical" evidence="2">
    <location>
        <begin position="717"/>
        <end position="733"/>
    </location>
</feature>
<protein>
    <recommendedName>
        <fullName evidence="5">GRAM domain-containing protein</fullName>
    </recommendedName>
</protein>
<dbReference type="InterPro" id="IPR037847">
    <property type="entry name" value="GRAMDC4"/>
</dbReference>
<name>A0A4U7KVL6_9BASI</name>
<dbReference type="EMBL" id="SRRM01000014">
    <property type="protein sequence ID" value="TKY87428.1"/>
    <property type="molecule type" value="Genomic_DNA"/>
</dbReference>
<evidence type="ECO:0000313" key="3">
    <source>
        <dbReference type="EMBL" id="TKY87428.1"/>
    </source>
</evidence>
<feature type="compositionally biased region" description="Basic and acidic residues" evidence="1">
    <location>
        <begin position="130"/>
        <end position="143"/>
    </location>
</feature>
<evidence type="ECO:0000313" key="4">
    <source>
        <dbReference type="Proteomes" id="UP000306050"/>
    </source>
</evidence>
<dbReference type="Proteomes" id="UP000306050">
    <property type="component" value="Chromosome SGRAM_22"/>
</dbReference>
<feature type="region of interest" description="Disordered" evidence="1">
    <location>
        <begin position="809"/>
        <end position="839"/>
    </location>
</feature>
<dbReference type="OrthoDB" id="1708389at2759"/>
<dbReference type="GeneID" id="40727001"/>
<accession>A0A4U7KVL6</accession>
<keyword evidence="2" id="KW-0472">Membrane</keyword>
<feature type="compositionally biased region" description="Basic and acidic residues" evidence="1">
    <location>
        <begin position="195"/>
        <end position="207"/>
    </location>
</feature>
<dbReference type="KEGG" id="sgra:EX895_004106"/>
<keyword evidence="2" id="KW-0812">Transmembrane</keyword>
<keyword evidence="4" id="KW-1185">Reference proteome</keyword>
<evidence type="ECO:0000256" key="2">
    <source>
        <dbReference type="SAM" id="Phobius"/>
    </source>
</evidence>
<feature type="region of interest" description="Disordered" evidence="1">
    <location>
        <begin position="1"/>
        <end position="207"/>
    </location>
</feature>
<gene>
    <name evidence="3" type="ORF">EX895_004106</name>
</gene>
<feature type="compositionally biased region" description="Basic residues" evidence="1">
    <location>
        <begin position="173"/>
        <end position="185"/>
    </location>
</feature>
<sequence>MAPTSNPGSSEPYKLDEDAATSPPLSSYDPVELHTVPQHPHTKDKTASSTTNYQPRHQLSSVPHPTITSSTRQNSKNESDRAGAAVDGQTKRKSIGSKVLSKFKRTTNETVDPAHGSRSHHTSGSQTPEHPSHLDHSDAEVKAHQLQQALSKEQQRRANARSPSSGSVDGLRHRVLFRKRSKRSHHDSDVEEEHDQEHTHYISEDPAELDRFQSDVSRHFPGGLYDADDITTDARLLRDQNVKRAATAPQHGRDFLASDSHGLDDVLDDGEKHAYDSDDSDDTIAHLLREADGYDSLRYNGNGDLSGGIDFDTLQAVREKERSISDNKDAQSTFSAYSGGAAKALSQPLLELEDIELETFLQNFARHTREVTVTRPAGKEKYRMPQWSDFRVSPADDAASNNPTSKRPSMLTRVDRGLHHLSKNLGQQSNSAQDRSRTDIVPASSSGLADDELAAGSASDTDNHDASTATPSKKKGKGKLPKVHATTPGKPPTVEDHRGDEDWDLLVPSSSGDATDYETVPSHDELRVNAKDEGVDGVAFCIAYILALVERLAPEEIEHHPDRGYREGLIRSHVERLYTIAPFWEQLAFRIRRLYRWEDPKTTAAAAMIYFVLWYTNMIPTAFILMIMFYIMRFKYFPPSESYLHEKVKMRMARGKAANTLSEKLRRRSRLDVLNIYKRWIVTFGAPTQEAMGLVADFHEKIKNLILWRNPAASRRTLILFGVLNLFVTFAPSQYVSKAIFFFLGITFFCLLPLQSYFPSHRKALSPLWWATFGAPTDAQFAVQLLRKRHLDVDRFAGHLSTAQDIRRAVGSQGNRSKRLKPRPDRREEGIAYDQIDDPSRAGTDYVEMSNDATLKPRKLGSFFCQYKGLPGRLHINTKYLYFTPLHSPSQKRGRTPIESIESIVKTKNIRLMVWSSLGLKIVRNNGQAPLLLANLANRDEAFNLILAVSTNAGAKAC</sequence>
<feature type="region of interest" description="Disordered" evidence="1">
    <location>
        <begin position="424"/>
        <end position="519"/>
    </location>
</feature>
<feature type="transmembrane region" description="Helical" evidence="2">
    <location>
        <begin position="739"/>
        <end position="758"/>
    </location>
</feature>
<proteinExistence type="predicted"/>